<dbReference type="PANTHER" id="PTHR30177">
    <property type="entry name" value="GLYCINE BETAINE/L-PROLINE TRANSPORT SYSTEM PERMEASE PROTEIN PROW"/>
    <property type="match status" value="1"/>
</dbReference>
<feature type="transmembrane region" description="Helical" evidence="6">
    <location>
        <begin position="137"/>
        <end position="159"/>
    </location>
</feature>
<evidence type="ECO:0000256" key="6">
    <source>
        <dbReference type="RuleBase" id="RU363032"/>
    </source>
</evidence>
<evidence type="ECO:0000256" key="7">
    <source>
        <dbReference type="SAM" id="MobiDB-lite"/>
    </source>
</evidence>
<evidence type="ECO:0000259" key="8">
    <source>
        <dbReference type="PROSITE" id="PS50928"/>
    </source>
</evidence>
<evidence type="ECO:0000256" key="1">
    <source>
        <dbReference type="ARBA" id="ARBA00004651"/>
    </source>
</evidence>
<dbReference type="GO" id="GO:0055085">
    <property type="term" value="P:transmembrane transport"/>
    <property type="evidence" value="ECO:0007669"/>
    <property type="project" value="InterPro"/>
</dbReference>
<dbReference type="EMBL" id="NRRE01000011">
    <property type="protein sequence ID" value="MBK1696198.1"/>
    <property type="molecule type" value="Genomic_DNA"/>
</dbReference>
<feature type="domain" description="ABC transmembrane type-1" evidence="8">
    <location>
        <begin position="102"/>
        <end position="286"/>
    </location>
</feature>
<keyword evidence="4 6" id="KW-1133">Transmembrane helix</keyword>
<dbReference type="PANTHER" id="PTHR30177:SF4">
    <property type="entry name" value="OSMOPROTECTANT IMPORT PERMEASE PROTEIN OSMW"/>
    <property type="match status" value="1"/>
</dbReference>
<feature type="transmembrane region" description="Helical" evidence="6">
    <location>
        <begin position="165"/>
        <end position="184"/>
    </location>
</feature>
<accession>A0A934QG83</accession>
<name>A0A934QG83_9PROT</name>
<organism evidence="9 10">
    <name type="scientific">Rhodovibrio salinarum</name>
    <dbReference type="NCBI Taxonomy" id="1087"/>
    <lineage>
        <taxon>Bacteria</taxon>
        <taxon>Pseudomonadati</taxon>
        <taxon>Pseudomonadota</taxon>
        <taxon>Alphaproteobacteria</taxon>
        <taxon>Rhodospirillales</taxon>
        <taxon>Rhodovibrionaceae</taxon>
        <taxon>Rhodovibrio</taxon>
    </lineage>
</organism>
<keyword evidence="5 6" id="KW-0472">Membrane</keyword>
<dbReference type="Pfam" id="PF00528">
    <property type="entry name" value="BPD_transp_1"/>
    <property type="match status" value="1"/>
</dbReference>
<feature type="transmembrane region" description="Helical" evidence="6">
    <location>
        <begin position="216"/>
        <end position="243"/>
    </location>
</feature>
<feature type="region of interest" description="Disordered" evidence="7">
    <location>
        <begin position="1"/>
        <end position="77"/>
    </location>
</feature>
<comment type="subcellular location">
    <subcellularLocation>
        <location evidence="1 6">Cell membrane</location>
        <topology evidence="1 6">Multi-pass membrane protein</topology>
    </subcellularLocation>
</comment>
<keyword evidence="3 6" id="KW-0812">Transmembrane</keyword>
<reference evidence="9" key="2">
    <citation type="journal article" date="2020" name="Microorganisms">
        <title>Osmotic Adaptation and Compatible Solute Biosynthesis of Phototrophic Bacteria as Revealed from Genome Analyses.</title>
        <authorList>
            <person name="Imhoff J.F."/>
            <person name="Rahn T."/>
            <person name="Kunzel S."/>
            <person name="Keller A."/>
            <person name="Neulinger S.C."/>
        </authorList>
    </citation>
    <scope>NUCLEOTIDE SEQUENCE</scope>
    <source>
        <strain evidence="9">DSM 9154</strain>
    </source>
</reference>
<dbReference type="GO" id="GO:0005886">
    <property type="term" value="C:plasma membrane"/>
    <property type="evidence" value="ECO:0007669"/>
    <property type="project" value="UniProtKB-SubCell"/>
</dbReference>
<gene>
    <name evidence="9" type="ORF">CKO21_02935</name>
</gene>
<dbReference type="Proteomes" id="UP000778970">
    <property type="component" value="Unassembled WGS sequence"/>
</dbReference>
<dbReference type="PROSITE" id="PS50928">
    <property type="entry name" value="ABC_TM1"/>
    <property type="match status" value="1"/>
</dbReference>
<evidence type="ECO:0000256" key="5">
    <source>
        <dbReference type="ARBA" id="ARBA00023136"/>
    </source>
</evidence>
<dbReference type="InterPro" id="IPR035906">
    <property type="entry name" value="MetI-like_sf"/>
</dbReference>
<dbReference type="InterPro" id="IPR000515">
    <property type="entry name" value="MetI-like"/>
</dbReference>
<comment type="caution">
    <text evidence="9">The sequence shown here is derived from an EMBL/GenBank/DDBJ whole genome shotgun (WGS) entry which is preliminary data.</text>
</comment>
<keyword evidence="10" id="KW-1185">Reference proteome</keyword>
<dbReference type="InterPro" id="IPR051204">
    <property type="entry name" value="ABC_transp_perm/SBD"/>
</dbReference>
<dbReference type="CDD" id="cd06261">
    <property type="entry name" value="TM_PBP2"/>
    <property type="match status" value="1"/>
</dbReference>
<evidence type="ECO:0000256" key="2">
    <source>
        <dbReference type="ARBA" id="ARBA00022448"/>
    </source>
</evidence>
<comment type="similarity">
    <text evidence="6">Belongs to the binding-protein-dependent transport system permease family.</text>
</comment>
<evidence type="ECO:0000313" key="10">
    <source>
        <dbReference type="Proteomes" id="UP000778970"/>
    </source>
</evidence>
<evidence type="ECO:0000256" key="3">
    <source>
        <dbReference type="ARBA" id="ARBA00022692"/>
    </source>
</evidence>
<proteinExistence type="inferred from homology"/>
<evidence type="ECO:0000256" key="4">
    <source>
        <dbReference type="ARBA" id="ARBA00022989"/>
    </source>
</evidence>
<dbReference type="AlphaFoldDB" id="A0A934QG83"/>
<dbReference type="GO" id="GO:0031460">
    <property type="term" value="P:glycine betaine transport"/>
    <property type="evidence" value="ECO:0007669"/>
    <property type="project" value="TreeGrafter"/>
</dbReference>
<keyword evidence="2 6" id="KW-0813">Transport</keyword>
<feature type="compositionally biased region" description="Basic residues" evidence="7">
    <location>
        <begin position="23"/>
        <end position="53"/>
    </location>
</feature>
<dbReference type="Gene3D" id="1.10.3720.10">
    <property type="entry name" value="MetI-like"/>
    <property type="match status" value="1"/>
</dbReference>
<protein>
    <recommendedName>
        <fullName evidence="8">ABC transmembrane type-1 domain-containing protein</fullName>
    </recommendedName>
</protein>
<reference evidence="9" key="1">
    <citation type="submission" date="2017-08" db="EMBL/GenBank/DDBJ databases">
        <authorList>
            <person name="Imhoff J.F."/>
            <person name="Rahn T."/>
            <person name="Kuenzel S."/>
            <person name="Neulinger S.C."/>
        </authorList>
    </citation>
    <scope>NUCLEOTIDE SEQUENCE</scope>
    <source>
        <strain evidence="9">DSM 9154</strain>
    </source>
</reference>
<dbReference type="SUPFAM" id="SSF161098">
    <property type="entry name" value="MetI-like"/>
    <property type="match status" value="1"/>
</dbReference>
<sequence length="298" mass="32734">MGARGGRGPAIPRVVRQPPAGQRPHRPANRWRARDRHRRPRGHVAHRARRRLVGGKPVGRPGRRRRQLSGGDHPRPDRGGRAVELIRWSWVRNHLDDIGWLFVEHIQLASLALLFGVAIAFPLALAALRWPRLYGPLLGFTGVLFTIPSLALFILLIPYTGLSKATSLIGLTIYTLLILVRNIVEGLRGVSPHVLEAAKAMGLTRTQRLFQVELPLALPMIMAGIRIAAVTTIGLVTVTALIGQGGLGRLFIDGFTRDFATPVIVGFVLSVALAIVVDLLLVRLQSALTPWHQEASDR</sequence>
<feature type="transmembrane region" description="Helical" evidence="6">
    <location>
        <begin position="106"/>
        <end position="125"/>
    </location>
</feature>
<evidence type="ECO:0000313" key="9">
    <source>
        <dbReference type="EMBL" id="MBK1696198.1"/>
    </source>
</evidence>
<feature type="transmembrane region" description="Helical" evidence="6">
    <location>
        <begin position="263"/>
        <end position="282"/>
    </location>
</feature>